<evidence type="ECO:0000256" key="6">
    <source>
        <dbReference type="ARBA" id="ARBA00018421"/>
    </source>
</evidence>
<evidence type="ECO:0000256" key="12">
    <source>
        <dbReference type="ARBA" id="ARBA00045885"/>
    </source>
</evidence>
<accession>A0ABD2YF67</accession>
<keyword evidence="7" id="KW-0963">Cytoplasm</keyword>
<evidence type="ECO:0000256" key="1">
    <source>
        <dbReference type="ARBA" id="ARBA00000721"/>
    </source>
</evidence>
<evidence type="ECO:0000256" key="8">
    <source>
        <dbReference type="ARBA" id="ARBA00022801"/>
    </source>
</evidence>
<evidence type="ECO:0000313" key="16">
    <source>
        <dbReference type="Proteomes" id="UP001630127"/>
    </source>
</evidence>
<dbReference type="SUPFAM" id="SSF53474">
    <property type="entry name" value="alpha/beta-Hydrolases"/>
    <property type="match status" value="1"/>
</dbReference>
<dbReference type="EC" id="3.4.19.1" evidence="5"/>
<evidence type="ECO:0000256" key="3">
    <source>
        <dbReference type="ARBA" id="ARBA00010040"/>
    </source>
</evidence>
<proteinExistence type="inferred from homology"/>
<dbReference type="GO" id="GO:0008242">
    <property type="term" value="F:omega peptidase activity"/>
    <property type="evidence" value="ECO:0007669"/>
    <property type="project" value="UniProtKB-EC"/>
</dbReference>
<dbReference type="EMBL" id="JBJUIK010000013">
    <property type="protein sequence ID" value="KAL3506022.1"/>
    <property type="molecule type" value="Genomic_DNA"/>
</dbReference>
<comment type="function">
    <text evidence="12">This enzyme catalyzes the hydrolysis of the N-terminal peptide bond of an N-acetylated peptide to generate an N-acetylated amino acid and a peptide with a free N-terminus. It preferentially cleaves off Ac-Ala, Ac-Met and Ac-Ser. Also, involved in the degradation of oxidized and glycated proteins.</text>
</comment>
<dbReference type="InterPro" id="IPR045550">
    <property type="entry name" value="AARE_N"/>
</dbReference>
<evidence type="ECO:0000256" key="4">
    <source>
        <dbReference type="ARBA" id="ARBA00011881"/>
    </source>
</evidence>
<dbReference type="Pfam" id="PF19283">
    <property type="entry name" value="APEH_N"/>
    <property type="match status" value="1"/>
</dbReference>
<evidence type="ECO:0000256" key="11">
    <source>
        <dbReference type="ARBA" id="ARBA00032596"/>
    </source>
</evidence>
<keyword evidence="9" id="KW-0007">Acetylation</keyword>
<sequence>MTKTLIHFTTKTIPLFQWQWHAPFFNSLLRFSHCPPPFLSSQLFRPFSSRPFSQSKRFSSRLTMDSSGVSSFPKIPVGLDNVCEEEYASQSKLLQEFTEISTIDKAWTFTSSSGDGTQCMFSVSQPNLLANVRRRYMLSSHISNKSSDSVSFHWAPFPVEMSGVSTIVPSPSGSKLLVIRNSENDSPTRFEIWGPSQVEKEFQVPRSIHGSVYSDGWFEGTSWNFDETLIAYVAEEPVPSKPTFTCFGYKKEQTADKDMGSWKAQGDWEEDWGETYAGKRQPALFVINIISGEVQAVEGVGKSLSVGQVVWAPSAENSNQYLVFVGWPSDSRKLGIKYCYNRPCALYAVEASFSKSEASHSGDNASEDVSVVALTQCISSAFFPRFSPDGKYLVFLSARTAVDSGAHWATNSLHRIDWPADGEPCQSAKTVEVVPVVMCPEDDCFPGLYLSKILSKPWLSDGFTIILSSMWGSTEAILSVNVLSGEVSRISPSNSNFVWDVLALDGDSIIAVSSSPVDIPQIKYGVLVRKASKDATWSWLDVASPIPRCSEKVRSLLSSRQFNILKIPVRDVSENLTQGASKPYEAIFISSKSKRNDVCDPLIVILHGGPHSVSLSSFSKSLAFLSSLGYSLLIVNYRGSLGFGEEALQSLPGKVGSQDVNDVLAAIDYVIDMGLADPSKIVVTGGSHGGFLTTHLIGQAPDKFAAACARNPVCNLSLMVGTTDIPDWCYVESFGTKGKSIFTEVASPEHLTFFYSKSPILHISKVKTPTLFLLGAKDLRVPLSNGIQYARALKEKGSEVKVIVFPEDIHGLERPQSDFESYLNMGVWFKKYCS</sequence>
<comment type="subunit">
    <text evidence="4">Homotetramer.</text>
</comment>
<dbReference type="InterPro" id="IPR029058">
    <property type="entry name" value="AB_hydrolase_fold"/>
</dbReference>
<evidence type="ECO:0000256" key="5">
    <source>
        <dbReference type="ARBA" id="ARBA00012917"/>
    </source>
</evidence>
<dbReference type="InterPro" id="IPR002471">
    <property type="entry name" value="Pept_S9_AS"/>
</dbReference>
<feature type="domain" description="Peptidase S9 prolyl oligopeptidase catalytic" evidence="13">
    <location>
        <begin position="617"/>
        <end position="832"/>
    </location>
</feature>
<keyword evidence="8" id="KW-0378">Hydrolase</keyword>
<name>A0ABD2YF67_9GENT</name>
<comment type="catalytic activity">
    <reaction evidence="1">
        <text>Cleavage of an N-acetyl or N-formyl amino acid from the N-terminus of a polypeptide.</text>
        <dbReference type="EC" id="3.4.19.1"/>
    </reaction>
</comment>
<evidence type="ECO:0000259" key="14">
    <source>
        <dbReference type="Pfam" id="PF19283"/>
    </source>
</evidence>
<dbReference type="Gene3D" id="3.40.50.1820">
    <property type="entry name" value="alpha/beta hydrolase"/>
    <property type="match status" value="1"/>
</dbReference>
<dbReference type="PROSITE" id="PS00708">
    <property type="entry name" value="PRO_ENDOPEP_SER"/>
    <property type="match status" value="1"/>
</dbReference>
<evidence type="ECO:0000256" key="9">
    <source>
        <dbReference type="ARBA" id="ARBA00022990"/>
    </source>
</evidence>
<reference evidence="15 16" key="1">
    <citation type="submission" date="2024-11" db="EMBL/GenBank/DDBJ databases">
        <title>A near-complete genome assembly of Cinchona calisaya.</title>
        <authorList>
            <person name="Lian D.C."/>
            <person name="Zhao X.W."/>
            <person name="Wei L."/>
        </authorList>
    </citation>
    <scope>NUCLEOTIDE SEQUENCE [LARGE SCALE GENOMIC DNA]</scope>
    <source>
        <tissue evidence="15">Nenye</tissue>
    </source>
</reference>
<dbReference type="Pfam" id="PF00326">
    <property type="entry name" value="Peptidase_S9"/>
    <property type="match status" value="1"/>
</dbReference>
<comment type="subcellular location">
    <subcellularLocation>
        <location evidence="2">Cytoplasm</location>
    </subcellularLocation>
</comment>
<protein>
    <recommendedName>
        <fullName evidence="6">Acylamino-acid-releasing enzyme</fullName>
        <ecNumber evidence="5">3.4.19.1</ecNumber>
    </recommendedName>
    <alternativeName>
        <fullName evidence="11">Acyl-peptide hydrolase</fullName>
    </alternativeName>
    <alternativeName>
        <fullName evidence="10">Acylaminoacyl-peptidase</fullName>
    </alternativeName>
</protein>
<dbReference type="AlphaFoldDB" id="A0ABD2YF67"/>
<evidence type="ECO:0000256" key="7">
    <source>
        <dbReference type="ARBA" id="ARBA00022490"/>
    </source>
</evidence>
<keyword evidence="16" id="KW-1185">Reference proteome</keyword>
<organism evidence="15 16">
    <name type="scientific">Cinchona calisaya</name>
    <dbReference type="NCBI Taxonomy" id="153742"/>
    <lineage>
        <taxon>Eukaryota</taxon>
        <taxon>Viridiplantae</taxon>
        <taxon>Streptophyta</taxon>
        <taxon>Embryophyta</taxon>
        <taxon>Tracheophyta</taxon>
        <taxon>Spermatophyta</taxon>
        <taxon>Magnoliopsida</taxon>
        <taxon>eudicotyledons</taxon>
        <taxon>Gunneridae</taxon>
        <taxon>Pentapetalae</taxon>
        <taxon>asterids</taxon>
        <taxon>lamiids</taxon>
        <taxon>Gentianales</taxon>
        <taxon>Rubiaceae</taxon>
        <taxon>Cinchonoideae</taxon>
        <taxon>Cinchoneae</taxon>
        <taxon>Cinchona</taxon>
    </lineage>
</organism>
<gene>
    <name evidence="15" type="ORF">ACH5RR_031404</name>
</gene>
<evidence type="ECO:0000256" key="2">
    <source>
        <dbReference type="ARBA" id="ARBA00004496"/>
    </source>
</evidence>
<comment type="caution">
    <text evidence="15">The sequence shown here is derived from an EMBL/GenBank/DDBJ whole genome shotgun (WGS) entry which is preliminary data.</text>
</comment>
<feature type="domain" description="Acylamino-acid-releasing enzyme N-terminal" evidence="14">
    <location>
        <begin position="75"/>
        <end position="554"/>
    </location>
</feature>
<dbReference type="GO" id="GO:0005737">
    <property type="term" value="C:cytoplasm"/>
    <property type="evidence" value="ECO:0007669"/>
    <property type="project" value="UniProtKB-SubCell"/>
</dbReference>
<dbReference type="InterPro" id="IPR011042">
    <property type="entry name" value="6-blade_b-propeller_TolB-like"/>
</dbReference>
<dbReference type="Gene3D" id="2.120.10.30">
    <property type="entry name" value="TolB, C-terminal domain"/>
    <property type="match status" value="1"/>
</dbReference>
<dbReference type="PANTHER" id="PTHR42776">
    <property type="entry name" value="SERINE PEPTIDASE S9 FAMILY MEMBER"/>
    <property type="match status" value="1"/>
</dbReference>
<comment type="similarity">
    <text evidence="3">Belongs to the peptidase S9C family.</text>
</comment>
<dbReference type="Proteomes" id="UP001630127">
    <property type="component" value="Unassembled WGS sequence"/>
</dbReference>
<dbReference type="FunFam" id="3.40.50.1820:FF:000146">
    <property type="entry name" value="Acylamino-acid-releasing enzyme"/>
    <property type="match status" value="1"/>
</dbReference>
<dbReference type="InterPro" id="IPR001375">
    <property type="entry name" value="Peptidase_S9_cat"/>
</dbReference>
<dbReference type="PANTHER" id="PTHR42776:SF4">
    <property type="entry name" value="ACYLAMINO-ACID-RELEASING ENZYME"/>
    <property type="match status" value="1"/>
</dbReference>
<evidence type="ECO:0000313" key="15">
    <source>
        <dbReference type="EMBL" id="KAL3506022.1"/>
    </source>
</evidence>
<evidence type="ECO:0000259" key="13">
    <source>
        <dbReference type="Pfam" id="PF00326"/>
    </source>
</evidence>
<dbReference type="SUPFAM" id="SSF82171">
    <property type="entry name" value="DPP6 N-terminal domain-like"/>
    <property type="match status" value="1"/>
</dbReference>
<evidence type="ECO:0000256" key="10">
    <source>
        <dbReference type="ARBA" id="ARBA00032284"/>
    </source>
</evidence>